<evidence type="ECO:0000313" key="3">
    <source>
        <dbReference type="EMBL" id="MDC1753701.1"/>
    </source>
</evidence>
<dbReference type="AlphaFoldDB" id="A0AAW6G3S8"/>
<feature type="domain" description="Gfo/Idh/MocA-like oxidoreductase N-terminal" evidence="1">
    <location>
        <begin position="4"/>
        <end position="123"/>
    </location>
</feature>
<organism evidence="3 4">
    <name type="scientific">Bacteroides uniformis</name>
    <dbReference type="NCBI Taxonomy" id="820"/>
    <lineage>
        <taxon>Bacteria</taxon>
        <taxon>Pseudomonadati</taxon>
        <taxon>Bacteroidota</taxon>
        <taxon>Bacteroidia</taxon>
        <taxon>Bacteroidales</taxon>
        <taxon>Bacteroidaceae</taxon>
        <taxon>Bacteroides</taxon>
    </lineage>
</organism>
<name>A0AAW6G3S8_BACUN</name>
<dbReference type="GO" id="GO:0000166">
    <property type="term" value="F:nucleotide binding"/>
    <property type="evidence" value="ECO:0007669"/>
    <property type="project" value="InterPro"/>
</dbReference>
<dbReference type="InterPro" id="IPR036291">
    <property type="entry name" value="NAD(P)-bd_dom_sf"/>
</dbReference>
<dbReference type="Pfam" id="PF01408">
    <property type="entry name" value="GFO_IDH_MocA"/>
    <property type="match status" value="1"/>
</dbReference>
<dbReference type="InterPro" id="IPR000683">
    <property type="entry name" value="Gfo/Idh/MocA-like_OxRdtase_N"/>
</dbReference>
<dbReference type="InterPro" id="IPR051450">
    <property type="entry name" value="Gfo/Idh/MocA_Oxidoreductases"/>
</dbReference>
<dbReference type="Pfam" id="PF22725">
    <property type="entry name" value="GFO_IDH_MocA_C3"/>
    <property type="match status" value="1"/>
</dbReference>
<comment type="caution">
    <text evidence="3">The sequence shown here is derived from an EMBL/GenBank/DDBJ whole genome shotgun (WGS) entry which is preliminary data.</text>
</comment>
<sequence>METIRLSIIGMGRMGITHFSIINSHPCVEVVSVSDTSKVVLDILRKNVPGIDVFTDYKEMIEQTRPDAVIVCTPPNFHNEVCQFACEKGVNVFCEKPFTVNPNDAKRLQEMFSAKGLIGQVGYVNRFNDMFATAREYVNGGLIGNVIRFKSEMYSSTITKPESSDSWRSKRENGGGAAYEMAVHALDLVNYIIGVPDKVIGTSMNQVYSKNVEDIVSSTLVYKNGISGTLYVNWCDTSYRKPTNRLEIFGNNGKLIVDQHEMKIFLNNTVDGYKYRKGWNAVYITDIFKPVPFYVRGNEFTRQLYHFADSVINGRLIEDIQCTFEDGYNTQRIVHDMFNDSENNK</sequence>
<dbReference type="RefSeq" id="WP_178241256.1">
    <property type="nucleotide sequence ID" value="NZ_JAQNQY010000017.1"/>
</dbReference>
<dbReference type="InterPro" id="IPR055170">
    <property type="entry name" value="GFO_IDH_MocA-like_dom"/>
</dbReference>
<evidence type="ECO:0000259" key="2">
    <source>
        <dbReference type="Pfam" id="PF22725"/>
    </source>
</evidence>
<evidence type="ECO:0000259" key="1">
    <source>
        <dbReference type="Pfam" id="PF01408"/>
    </source>
</evidence>
<gene>
    <name evidence="3" type="ORF">POY80_14760</name>
</gene>
<proteinExistence type="predicted"/>
<evidence type="ECO:0000313" key="4">
    <source>
        <dbReference type="Proteomes" id="UP001218502"/>
    </source>
</evidence>
<dbReference type="PANTHER" id="PTHR43377:SF1">
    <property type="entry name" value="BILIVERDIN REDUCTASE A"/>
    <property type="match status" value="1"/>
</dbReference>
<feature type="domain" description="GFO/IDH/MocA-like oxidoreductase" evidence="2">
    <location>
        <begin position="131"/>
        <end position="255"/>
    </location>
</feature>
<dbReference type="Gene3D" id="3.40.50.720">
    <property type="entry name" value="NAD(P)-binding Rossmann-like Domain"/>
    <property type="match status" value="1"/>
</dbReference>
<protein>
    <submittedName>
        <fullName evidence="3">Gfo/Idh/MocA family oxidoreductase</fullName>
    </submittedName>
</protein>
<dbReference type="Proteomes" id="UP001218502">
    <property type="component" value="Unassembled WGS sequence"/>
</dbReference>
<dbReference type="Gene3D" id="3.30.360.10">
    <property type="entry name" value="Dihydrodipicolinate Reductase, domain 2"/>
    <property type="match status" value="1"/>
</dbReference>
<dbReference type="SUPFAM" id="SSF55347">
    <property type="entry name" value="Glyceraldehyde-3-phosphate dehydrogenase-like, C-terminal domain"/>
    <property type="match status" value="1"/>
</dbReference>
<accession>A0AAW6G3S8</accession>
<dbReference type="SUPFAM" id="SSF51735">
    <property type="entry name" value="NAD(P)-binding Rossmann-fold domains"/>
    <property type="match status" value="1"/>
</dbReference>
<dbReference type="EMBL" id="JAQNQY010000017">
    <property type="protein sequence ID" value="MDC1753701.1"/>
    <property type="molecule type" value="Genomic_DNA"/>
</dbReference>
<reference evidence="3" key="1">
    <citation type="submission" date="2022-10" db="EMBL/GenBank/DDBJ databases">
        <title>Human gut microbiome strain richness.</title>
        <authorList>
            <person name="Chen-Liaw A."/>
        </authorList>
    </citation>
    <scope>NUCLEOTIDE SEQUENCE</scope>
    <source>
        <strain evidence="3">A1_m1001262Bd0_191120</strain>
    </source>
</reference>
<dbReference type="PANTHER" id="PTHR43377">
    <property type="entry name" value="BILIVERDIN REDUCTASE A"/>
    <property type="match status" value="1"/>
</dbReference>